<proteinExistence type="predicted"/>
<protein>
    <submittedName>
        <fullName evidence="1">Uncharacterized protein</fullName>
    </submittedName>
</protein>
<dbReference type="Proteomes" id="UP000306340">
    <property type="component" value="Unassembled WGS sequence"/>
</dbReference>
<evidence type="ECO:0000313" key="2">
    <source>
        <dbReference type="Proteomes" id="UP000306340"/>
    </source>
</evidence>
<dbReference type="AlphaFoldDB" id="A0A4U0YZL8"/>
<accession>A0A4U0YZL8</accession>
<sequence>MIEIMLVANFPDERGWGYDGALSRSHCTESGKVRVFYAAGPPASPLTPVAPALSQAMGRLSTNALGIVAVTLVRRGHAMMDEAAQGYRPTVEGCS</sequence>
<dbReference type="EMBL" id="SWAU01000004">
    <property type="protein sequence ID" value="TKA98370.1"/>
    <property type="molecule type" value="Genomic_DNA"/>
</dbReference>
<reference evidence="1 2" key="1">
    <citation type="submission" date="2019-04" db="EMBL/GenBank/DDBJ databases">
        <title>Crypto-aerobic microbial life in anoxic (sulfidic) marine sediments.</title>
        <authorList>
            <person name="Bhattacharya S."/>
            <person name="Roy C."/>
            <person name="Mondal N."/>
            <person name="Sarkar J."/>
            <person name="Mandal S."/>
            <person name="Rameez M.J."/>
            <person name="Ghosh W."/>
        </authorList>
    </citation>
    <scope>NUCLEOTIDE SEQUENCE [LARGE SCALE GENOMIC DNA]</scope>
    <source>
        <strain evidence="1 2">SBBC</strain>
    </source>
</reference>
<evidence type="ECO:0000313" key="1">
    <source>
        <dbReference type="EMBL" id="TKA98370.1"/>
    </source>
</evidence>
<dbReference type="RefSeq" id="WP_136790946.1">
    <property type="nucleotide sequence ID" value="NZ_SWAU01000004.1"/>
</dbReference>
<comment type="caution">
    <text evidence="1">The sequence shown here is derived from an EMBL/GenBank/DDBJ whole genome shotgun (WGS) entry which is preliminary data.</text>
</comment>
<organism evidence="1 2">
    <name type="scientific">Cereibacter changlensis</name>
    <dbReference type="NCBI Taxonomy" id="402884"/>
    <lineage>
        <taxon>Bacteria</taxon>
        <taxon>Pseudomonadati</taxon>
        <taxon>Pseudomonadota</taxon>
        <taxon>Alphaproteobacteria</taxon>
        <taxon>Rhodobacterales</taxon>
        <taxon>Paracoccaceae</taxon>
        <taxon>Cereibacter</taxon>
    </lineage>
</organism>
<gene>
    <name evidence="1" type="ORF">FAZ78_01155</name>
</gene>
<name>A0A4U0YZL8_9RHOB</name>